<evidence type="ECO:0000256" key="1">
    <source>
        <dbReference type="ARBA" id="ARBA00022801"/>
    </source>
</evidence>
<name>R3WSA7_9ENTE</name>
<keyword evidence="4" id="KW-0812">Transmembrane</keyword>
<feature type="transmembrane region" description="Helical" evidence="4">
    <location>
        <begin position="263"/>
        <end position="283"/>
    </location>
</feature>
<dbReference type="AlphaFoldDB" id="R3WSA7"/>
<dbReference type="NCBIfam" id="NF033745">
    <property type="entry name" value="class_C_sortase"/>
    <property type="match status" value="1"/>
</dbReference>
<proteinExistence type="predicted"/>
<evidence type="ECO:0000256" key="3">
    <source>
        <dbReference type="SAM" id="MobiDB-lite"/>
    </source>
</evidence>
<gene>
    <name evidence="5" type="ORF">UC7_00197</name>
</gene>
<dbReference type="eggNOG" id="COG3764">
    <property type="taxonomic scope" value="Bacteria"/>
</dbReference>
<evidence type="ECO:0000313" key="5">
    <source>
        <dbReference type="EMBL" id="EOL50746.1"/>
    </source>
</evidence>
<protein>
    <submittedName>
        <fullName evidence="5">Sortase</fullName>
    </submittedName>
</protein>
<sequence length="311" mass="35919">MTKIQVQKRKKNTGINILMGSIFLAGFLLFSYPILSNLYANFYHTRVIDTYQKEVNQKSRDEKMKLVTDMMNYNKDMITGGELVGEDPFDNKNEKKPEKKDKKHKVIDALENKLGDVLGYITIPEINVKLPVYSGASDLQLQKGIGVLEGTSLPIGGKNTHSVLTGHRGLPSSKLFSDLPELKKGDTFFIDIIGETHEYRINQIKTVLPEDITDLKIVPEKDYITLLTCTPYMINTHRLLVRGERIPLEKKAKEKKMTNWCCYLNTALQIIIILLILLFWRYVHKTNKKQKLKLKEKKRLAQKKKRKRKVE</sequence>
<dbReference type="NCBIfam" id="TIGR01076">
    <property type="entry name" value="sortase_fam"/>
    <property type="match status" value="1"/>
</dbReference>
<dbReference type="Pfam" id="PF04203">
    <property type="entry name" value="Sortase"/>
    <property type="match status" value="1"/>
</dbReference>
<reference evidence="5 6" key="1">
    <citation type="submission" date="2013-02" db="EMBL/GenBank/DDBJ databases">
        <title>The Genome Sequence of Enterococcus caccae BAA-1240.</title>
        <authorList>
            <consortium name="The Broad Institute Genome Sequencing Platform"/>
            <consortium name="The Broad Institute Genome Sequencing Center for Infectious Disease"/>
            <person name="Earl A.M."/>
            <person name="Gilmore M.S."/>
            <person name="Lebreton F."/>
            <person name="Walker B."/>
            <person name="Young S.K."/>
            <person name="Zeng Q."/>
            <person name="Gargeya S."/>
            <person name="Fitzgerald M."/>
            <person name="Haas B."/>
            <person name="Abouelleil A."/>
            <person name="Alvarado L."/>
            <person name="Arachchi H.M."/>
            <person name="Berlin A.M."/>
            <person name="Chapman S.B."/>
            <person name="Dewar J."/>
            <person name="Goldberg J."/>
            <person name="Griggs A."/>
            <person name="Gujja S."/>
            <person name="Hansen M."/>
            <person name="Howarth C."/>
            <person name="Imamovic A."/>
            <person name="Larimer J."/>
            <person name="McCowan C."/>
            <person name="Murphy C."/>
            <person name="Neiman D."/>
            <person name="Pearson M."/>
            <person name="Priest M."/>
            <person name="Roberts A."/>
            <person name="Saif S."/>
            <person name="Shea T."/>
            <person name="Sisk P."/>
            <person name="Sykes S."/>
            <person name="Wortman J."/>
            <person name="Nusbaum C."/>
            <person name="Birren B."/>
        </authorList>
    </citation>
    <scope>NUCLEOTIDE SEQUENCE [LARGE SCALE GENOMIC DNA]</scope>
    <source>
        <strain evidence="5 6">ATCC BAA-1240</strain>
    </source>
</reference>
<dbReference type="InterPro" id="IPR023365">
    <property type="entry name" value="Sortase_dom-sf"/>
</dbReference>
<comment type="caution">
    <text evidence="5">The sequence shown here is derived from an EMBL/GenBank/DDBJ whole genome shotgun (WGS) entry which is preliminary data.</text>
</comment>
<accession>R3WSA7</accession>
<dbReference type="CDD" id="cd05827">
    <property type="entry name" value="Sortase_C"/>
    <property type="match status" value="1"/>
</dbReference>
<keyword evidence="4" id="KW-1133">Transmembrane helix</keyword>
<evidence type="ECO:0000256" key="4">
    <source>
        <dbReference type="SAM" id="Phobius"/>
    </source>
</evidence>
<keyword evidence="1" id="KW-0378">Hydrolase</keyword>
<dbReference type="Proteomes" id="UP000013840">
    <property type="component" value="Unassembled WGS sequence"/>
</dbReference>
<dbReference type="InterPro" id="IPR005754">
    <property type="entry name" value="Sortase"/>
</dbReference>
<feature type="active site" description="Proton donor/acceptor" evidence="2">
    <location>
        <position position="167"/>
    </location>
</feature>
<feature type="active site" description="Acyl-thioester intermediate" evidence="2">
    <location>
        <position position="229"/>
    </location>
</feature>
<dbReference type="STRING" id="317735.RU98_GL002435"/>
<keyword evidence="4" id="KW-0472">Membrane</keyword>
<dbReference type="InterPro" id="IPR042002">
    <property type="entry name" value="Sortase_C"/>
</dbReference>
<dbReference type="SUPFAM" id="SSF63817">
    <property type="entry name" value="Sortase"/>
    <property type="match status" value="1"/>
</dbReference>
<organism evidence="5 6">
    <name type="scientific">Enterococcus caccae ATCC BAA-1240</name>
    <dbReference type="NCBI Taxonomy" id="1158612"/>
    <lineage>
        <taxon>Bacteria</taxon>
        <taxon>Bacillati</taxon>
        <taxon>Bacillota</taxon>
        <taxon>Bacilli</taxon>
        <taxon>Lactobacillales</taxon>
        <taxon>Enterococcaceae</taxon>
        <taxon>Enterococcus</taxon>
    </lineage>
</organism>
<dbReference type="Gene3D" id="2.40.260.10">
    <property type="entry name" value="Sortase"/>
    <property type="match status" value="1"/>
</dbReference>
<feature type="region of interest" description="Disordered" evidence="3">
    <location>
        <begin position="84"/>
        <end position="103"/>
    </location>
</feature>
<dbReference type="OrthoDB" id="1648028at2"/>
<evidence type="ECO:0000256" key="2">
    <source>
        <dbReference type="PIRSR" id="PIRSR605754-1"/>
    </source>
</evidence>
<feature type="transmembrane region" description="Helical" evidence="4">
    <location>
        <begin position="12"/>
        <end position="35"/>
    </location>
</feature>
<feature type="compositionally biased region" description="Basic and acidic residues" evidence="3">
    <location>
        <begin position="89"/>
        <end position="103"/>
    </location>
</feature>
<keyword evidence="6" id="KW-1185">Reference proteome</keyword>
<dbReference type="PATRIC" id="fig|1158612.3.peg.202"/>
<dbReference type="GO" id="GO:0016787">
    <property type="term" value="F:hydrolase activity"/>
    <property type="evidence" value="ECO:0007669"/>
    <property type="project" value="UniProtKB-KW"/>
</dbReference>
<dbReference type="EMBL" id="AJAU01000003">
    <property type="protein sequence ID" value="EOL50746.1"/>
    <property type="molecule type" value="Genomic_DNA"/>
</dbReference>
<evidence type="ECO:0000313" key="6">
    <source>
        <dbReference type="Proteomes" id="UP000013840"/>
    </source>
</evidence>